<evidence type="ECO:0000259" key="8">
    <source>
        <dbReference type="PROSITE" id="PS51084"/>
    </source>
</evidence>
<dbReference type="FunFam" id="3.30.428.10:FF:000011">
    <property type="entry name" value="Fragile histidine triad"/>
    <property type="match status" value="1"/>
</dbReference>
<feature type="binding site" evidence="4">
    <location>
        <position position="177"/>
    </location>
    <ligand>
        <name>substrate</name>
    </ligand>
</feature>
<keyword evidence="2 7" id="KW-0378">Hydrolase</keyword>
<protein>
    <recommendedName>
        <fullName evidence="7">Bis(5'-adenosyl)-triphosphatase</fullName>
        <ecNumber evidence="7">3.6.1.29</ecNumber>
    </recommendedName>
</protein>
<dbReference type="Pfam" id="PF01230">
    <property type="entry name" value="HIT"/>
    <property type="match status" value="1"/>
</dbReference>
<feature type="domain" description="HIT" evidence="8">
    <location>
        <begin position="69"/>
        <end position="203"/>
    </location>
</feature>
<dbReference type="EMBL" id="JAQQAF010000001">
    <property type="protein sequence ID" value="KAJ8509836.1"/>
    <property type="molecule type" value="Genomic_DNA"/>
</dbReference>
<dbReference type="CDD" id="cd01275">
    <property type="entry name" value="FHIT"/>
    <property type="match status" value="1"/>
</dbReference>
<feature type="binding site" evidence="4">
    <location>
        <begin position="183"/>
        <end position="186"/>
    </location>
    <ligand>
        <name>substrate</name>
    </ligand>
</feature>
<keyword evidence="1 7" id="KW-0547">Nucleotide-binding</keyword>
<dbReference type="SUPFAM" id="SSF54197">
    <property type="entry name" value="HIT-like"/>
    <property type="match status" value="1"/>
</dbReference>
<dbReference type="GO" id="GO:0047710">
    <property type="term" value="F:bis(5'-adenosyl)-triphosphatase activity"/>
    <property type="evidence" value="ECO:0007669"/>
    <property type="project" value="UniProtKB-UniRule"/>
</dbReference>
<feature type="active site" description="Tele-AMP-histidine intermediate" evidence="3">
    <location>
        <position position="190"/>
    </location>
</feature>
<sequence>MKNHMASAPHSLFGLLLRGVRHRSALPPNSLFRSSPAALRRTSFLLRPNPIRLFRATVQPRSGPGSQSEMEEVVNYTFGPYKIHRAEVFHSTLHSFAMVNLRPLVPGHILSMKALIHLIDTILLDDICMQCSIPLREVKRFIDLTADEVCDLWLTAKEVGGRLERHHEASSLTFAIQDGPQAGQTVPHVHIHILPRKKGDFEKNDEIYDAIDLKEKELKEKLDLDKERKDRTPEEMTREADEYRVLFS</sequence>
<dbReference type="Gene3D" id="3.30.428.10">
    <property type="entry name" value="HIT-like"/>
    <property type="match status" value="1"/>
</dbReference>
<feature type="short sequence motif" description="Histidine triad motif" evidence="6">
    <location>
        <begin position="188"/>
        <end position="192"/>
    </location>
</feature>
<organism evidence="9 10">
    <name type="scientific">Ensete ventricosum</name>
    <name type="common">Abyssinian banana</name>
    <name type="synonym">Musa ensete</name>
    <dbReference type="NCBI Taxonomy" id="4639"/>
    <lineage>
        <taxon>Eukaryota</taxon>
        <taxon>Viridiplantae</taxon>
        <taxon>Streptophyta</taxon>
        <taxon>Embryophyta</taxon>
        <taxon>Tracheophyta</taxon>
        <taxon>Spermatophyta</taxon>
        <taxon>Magnoliopsida</taxon>
        <taxon>Liliopsida</taxon>
        <taxon>Zingiberales</taxon>
        <taxon>Musaceae</taxon>
        <taxon>Ensete</taxon>
    </lineage>
</organism>
<dbReference type="InterPro" id="IPR051884">
    <property type="entry name" value="Bis(5'-adenosyl)-TPase_reg"/>
</dbReference>
<evidence type="ECO:0000313" key="10">
    <source>
        <dbReference type="Proteomes" id="UP001222027"/>
    </source>
</evidence>
<evidence type="ECO:0000256" key="5">
    <source>
        <dbReference type="PIRSR" id="PIRSR639383-3"/>
    </source>
</evidence>
<reference evidence="9 10" key="1">
    <citation type="submission" date="2022-12" db="EMBL/GenBank/DDBJ databases">
        <title>Chromosome-scale assembly of the Ensete ventricosum genome.</title>
        <authorList>
            <person name="Dussert Y."/>
            <person name="Stocks J."/>
            <person name="Wendawek A."/>
            <person name="Woldeyes F."/>
            <person name="Nichols R.A."/>
            <person name="Borrell J.S."/>
        </authorList>
    </citation>
    <scope>NUCLEOTIDE SEQUENCE [LARGE SCALE GENOMIC DNA]</scope>
    <source>
        <strain evidence="10">cv. Maze</strain>
        <tissue evidence="9">Seeds</tissue>
    </source>
</reference>
<dbReference type="Proteomes" id="UP001222027">
    <property type="component" value="Unassembled WGS sequence"/>
</dbReference>
<evidence type="ECO:0000256" key="3">
    <source>
        <dbReference type="PIRSR" id="PIRSR639383-1"/>
    </source>
</evidence>
<dbReference type="PANTHER" id="PTHR46243">
    <property type="entry name" value="BIS(5'-ADENOSYL)-TRIPHOSPHATASE"/>
    <property type="match status" value="1"/>
</dbReference>
<evidence type="ECO:0000256" key="7">
    <source>
        <dbReference type="RuleBase" id="RU366076"/>
    </source>
</evidence>
<dbReference type="AlphaFoldDB" id="A0AAV8QFT4"/>
<feature type="binding site" evidence="4">
    <location>
        <position position="100"/>
    </location>
    <ligand>
        <name>substrate</name>
    </ligand>
</feature>
<name>A0AAV8QFT4_ENSVE</name>
<evidence type="ECO:0000313" key="9">
    <source>
        <dbReference type="EMBL" id="KAJ8509836.1"/>
    </source>
</evidence>
<evidence type="ECO:0000256" key="4">
    <source>
        <dbReference type="PIRSR" id="PIRSR639383-2"/>
    </source>
</evidence>
<evidence type="ECO:0000256" key="6">
    <source>
        <dbReference type="PROSITE-ProRule" id="PRU00464"/>
    </source>
</evidence>
<evidence type="ECO:0000256" key="2">
    <source>
        <dbReference type="ARBA" id="ARBA00022801"/>
    </source>
</evidence>
<dbReference type="InterPro" id="IPR011146">
    <property type="entry name" value="HIT-like"/>
</dbReference>
<comment type="caution">
    <text evidence="9">The sequence shown here is derived from an EMBL/GenBank/DDBJ whole genome shotgun (WGS) entry which is preliminary data.</text>
</comment>
<dbReference type="GO" id="GO:0047627">
    <property type="term" value="F:adenylylsulfatase activity"/>
    <property type="evidence" value="ECO:0007669"/>
    <property type="project" value="UniProtKB-ARBA"/>
</dbReference>
<feature type="binding site" evidence="4">
    <location>
        <position position="192"/>
    </location>
    <ligand>
        <name>substrate</name>
    </ligand>
</feature>
<dbReference type="PROSITE" id="PS51084">
    <property type="entry name" value="HIT_2"/>
    <property type="match status" value="1"/>
</dbReference>
<feature type="site" description="Important for induction of apoptosis" evidence="5">
    <location>
        <position position="208"/>
    </location>
</feature>
<dbReference type="PANTHER" id="PTHR46243:SF1">
    <property type="entry name" value="BIS(5'-ADENOSYL)-TRIPHOSPHATASE"/>
    <property type="match status" value="1"/>
</dbReference>
<proteinExistence type="predicted"/>
<dbReference type="GO" id="GO:0000166">
    <property type="term" value="F:nucleotide binding"/>
    <property type="evidence" value="ECO:0007669"/>
    <property type="project" value="UniProtKB-KW"/>
</dbReference>
<dbReference type="InterPro" id="IPR019808">
    <property type="entry name" value="Histidine_triad_CS"/>
</dbReference>
<dbReference type="EC" id="3.6.1.29" evidence="7"/>
<gene>
    <name evidence="9" type="ORF">OPV22_000270</name>
</gene>
<dbReference type="InterPro" id="IPR036265">
    <property type="entry name" value="HIT-like_sf"/>
</dbReference>
<dbReference type="PROSITE" id="PS00892">
    <property type="entry name" value="HIT_1"/>
    <property type="match status" value="1"/>
</dbReference>
<comment type="cofactor">
    <cofactor evidence="7">
        <name>Mn(2+)</name>
        <dbReference type="ChEBI" id="CHEBI:29035"/>
    </cofactor>
</comment>
<accession>A0AAV8QFT4</accession>
<comment type="catalytic activity">
    <reaction evidence="7">
        <text>P(1),P(3)-bis(5'-adenosyl) triphosphate + H2O = AMP + ADP + 2 H(+)</text>
        <dbReference type="Rhea" id="RHEA:13893"/>
        <dbReference type="ChEBI" id="CHEBI:15377"/>
        <dbReference type="ChEBI" id="CHEBI:15378"/>
        <dbReference type="ChEBI" id="CHEBI:58529"/>
        <dbReference type="ChEBI" id="CHEBI:456215"/>
        <dbReference type="ChEBI" id="CHEBI:456216"/>
        <dbReference type="EC" id="3.6.1.29"/>
    </reaction>
</comment>
<dbReference type="InterPro" id="IPR039383">
    <property type="entry name" value="FHIT"/>
</dbReference>
<keyword evidence="10" id="KW-1185">Reference proteome</keyword>
<evidence type="ECO:0000256" key="1">
    <source>
        <dbReference type="ARBA" id="ARBA00022741"/>
    </source>
</evidence>